<accession>B0MTF1</accession>
<reference evidence="1" key="1">
    <citation type="submission" date="2007-10" db="EMBL/GenBank/DDBJ databases">
        <authorList>
            <person name="Fulton L."/>
            <person name="Clifton S."/>
            <person name="Fulton B."/>
            <person name="Xu J."/>
            <person name="Minx P."/>
            <person name="Pepin K.H."/>
            <person name="Johnson M."/>
            <person name="Thiruvilangam P."/>
            <person name="Bhonagiri V."/>
            <person name="Nash W.E."/>
            <person name="Mardis E.R."/>
            <person name="Wilson R.K."/>
        </authorList>
    </citation>
    <scope>NUCLEOTIDE SEQUENCE [LARGE SCALE GENOMIC DNA]</scope>
    <source>
        <strain evidence="1">DSM 17216</strain>
    </source>
</reference>
<name>B0MTF1_9BACT</name>
<protein>
    <submittedName>
        <fullName evidence="1">Uncharacterized protein</fullName>
    </submittedName>
</protein>
<dbReference type="EMBL" id="ABFK02000016">
    <property type="protein sequence ID" value="EDS04603.1"/>
    <property type="molecule type" value="Genomic_DNA"/>
</dbReference>
<organism evidence="1 2">
    <name type="scientific">Alistipes putredinis DSM 17216</name>
    <dbReference type="NCBI Taxonomy" id="445970"/>
    <lineage>
        <taxon>Bacteria</taxon>
        <taxon>Pseudomonadati</taxon>
        <taxon>Bacteroidota</taxon>
        <taxon>Bacteroidia</taxon>
        <taxon>Bacteroidales</taxon>
        <taxon>Rikenellaceae</taxon>
        <taxon>Alistipes</taxon>
    </lineage>
</organism>
<gene>
    <name evidence="1" type="ORF">ALIPUT_00474</name>
</gene>
<dbReference type="HOGENOM" id="CLU_1999072_0_0_10"/>
<dbReference type="AlphaFoldDB" id="B0MTF1"/>
<keyword evidence="2" id="KW-1185">Reference proteome</keyword>
<evidence type="ECO:0000313" key="2">
    <source>
        <dbReference type="Proteomes" id="UP000005819"/>
    </source>
</evidence>
<evidence type="ECO:0000313" key="1">
    <source>
        <dbReference type="EMBL" id="EDS04603.1"/>
    </source>
</evidence>
<proteinExistence type="predicted"/>
<comment type="caution">
    <text evidence="1">The sequence shown here is derived from an EMBL/GenBank/DDBJ whole genome shotgun (WGS) entry which is preliminary data.</text>
</comment>
<reference evidence="1" key="2">
    <citation type="submission" date="2013-09" db="EMBL/GenBank/DDBJ databases">
        <title>Draft genome sequence of Alistipes putredinis (DSM 17216).</title>
        <authorList>
            <person name="Sudarsanam P."/>
            <person name="Ley R."/>
            <person name="Guruge J."/>
            <person name="Turnbaugh P.J."/>
            <person name="Mahowald M."/>
            <person name="Liep D."/>
            <person name="Gordon J."/>
        </authorList>
    </citation>
    <scope>NUCLEOTIDE SEQUENCE</scope>
    <source>
        <strain evidence="1">DSM 17216</strain>
    </source>
</reference>
<sequence>MFSEKKNTYSFTELFNGNDSIQGCFDIAVAEQDAPADLVCADLAVVHPVGERHERDAQTVGGFAPCEIFRVGFRMCGTELLQFVAQGLPDHLRKLIGSHAIQIDFLCHGLFDLTSQRKSFIEAV</sequence>
<dbReference type="Proteomes" id="UP000005819">
    <property type="component" value="Unassembled WGS sequence"/>
</dbReference>